<sequence length="191" mass="21927">MAGIFLSYFWLFILHFTQYKLILKCHWVPVVFNHKGRVLLCALLTSAIVLVSLNLISPTFAFAEADNSAPSKDDYVVRYCVDPDWLPYEAIIDGRHTGISSDYLKLLTGYTELSFVLVPTSSWRQSLELLQQGKCELTPMLNQTLKRDEYLLFSDIFLNPPMYLSHSKANHFYKALNILVSERLLSLKTIV</sequence>
<feature type="transmembrane region" description="Helical" evidence="1">
    <location>
        <begin position="6"/>
        <end position="27"/>
    </location>
</feature>
<feature type="domain" description="Solute-binding protein family 3/N-terminal" evidence="2">
    <location>
        <begin position="78"/>
        <end position="168"/>
    </location>
</feature>
<dbReference type="Proteomes" id="UP001431192">
    <property type="component" value="Unassembled WGS sequence"/>
</dbReference>
<evidence type="ECO:0000259" key="2">
    <source>
        <dbReference type="Pfam" id="PF00497"/>
    </source>
</evidence>
<keyword evidence="1" id="KW-0472">Membrane</keyword>
<dbReference type="InterPro" id="IPR001638">
    <property type="entry name" value="Solute-binding_3/MltF_N"/>
</dbReference>
<organism evidence="3 4">
    <name type="scientific">Shewanella phaeophyticola</name>
    <dbReference type="NCBI Taxonomy" id="2978345"/>
    <lineage>
        <taxon>Bacteria</taxon>
        <taxon>Pseudomonadati</taxon>
        <taxon>Pseudomonadota</taxon>
        <taxon>Gammaproteobacteria</taxon>
        <taxon>Alteromonadales</taxon>
        <taxon>Shewanellaceae</taxon>
        <taxon>Shewanella</taxon>
    </lineage>
</organism>
<evidence type="ECO:0000256" key="1">
    <source>
        <dbReference type="SAM" id="Phobius"/>
    </source>
</evidence>
<proteinExistence type="predicted"/>
<dbReference type="SUPFAM" id="SSF53850">
    <property type="entry name" value="Periplasmic binding protein-like II"/>
    <property type="match status" value="1"/>
</dbReference>
<protein>
    <submittedName>
        <fullName evidence="3">Transporter substrate-binding domain-containing protein</fullName>
    </submittedName>
</protein>
<keyword evidence="1" id="KW-0812">Transmembrane</keyword>
<dbReference type="Pfam" id="PF00497">
    <property type="entry name" value="SBP_bac_3"/>
    <property type="match status" value="1"/>
</dbReference>
<keyword evidence="1" id="KW-1133">Transmembrane helix</keyword>
<name>A0ABT2NY40_9GAMM</name>
<keyword evidence="4" id="KW-1185">Reference proteome</keyword>
<gene>
    <name evidence="3" type="ORF">N4T56_00710</name>
</gene>
<feature type="transmembrane region" description="Helical" evidence="1">
    <location>
        <begin position="39"/>
        <end position="63"/>
    </location>
</feature>
<evidence type="ECO:0000313" key="4">
    <source>
        <dbReference type="Proteomes" id="UP001431192"/>
    </source>
</evidence>
<reference evidence="3" key="1">
    <citation type="submission" date="2022-09" db="EMBL/GenBank/DDBJ databases">
        <title>Shewanella sp. KJ10-1 sp.nov, isolated from marine algae.</title>
        <authorList>
            <person name="Butt M."/>
            <person name="Lee J.K."/>
            <person name="Kim J.M."/>
            <person name="Choi D.G."/>
        </authorList>
    </citation>
    <scope>NUCLEOTIDE SEQUENCE</scope>
    <source>
        <strain evidence="3">KJ10-1</strain>
    </source>
</reference>
<comment type="caution">
    <text evidence="3">The sequence shown here is derived from an EMBL/GenBank/DDBJ whole genome shotgun (WGS) entry which is preliminary data.</text>
</comment>
<evidence type="ECO:0000313" key="3">
    <source>
        <dbReference type="EMBL" id="MCT8985320.1"/>
    </source>
</evidence>
<accession>A0ABT2NY40</accession>
<dbReference type="EMBL" id="JAODOQ010000001">
    <property type="protein sequence ID" value="MCT8985320.1"/>
    <property type="molecule type" value="Genomic_DNA"/>
</dbReference>
<dbReference type="Gene3D" id="3.40.190.10">
    <property type="entry name" value="Periplasmic binding protein-like II"/>
    <property type="match status" value="2"/>
</dbReference>